<dbReference type="InterPro" id="IPR011993">
    <property type="entry name" value="PH-like_dom_sf"/>
</dbReference>
<accession>A0A6P3HEC7</accession>
<dbReference type="Gene3D" id="2.30.29.30">
    <property type="entry name" value="Pleckstrin-homology domain (PH domain)/Phosphotyrosine-binding domain (PTB)"/>
    <property type="match status" value="1"/>
</dbReference>
<organism evidence="2 3">
    <name type="scientific">Bison bison bison</name>
    <name type="common">North American plains bison</name>
    <dbReference type="NCBI Taxonomy" id="43346"/>
    <lineage>
        <taxon>Eukaryota</taxon>
        <taxon>Metazoa</taxon>
        <taxon>Chordata</taxon>
        <taxon>Craniata</taxon>
        <taxon>Vertebrata</taxon>
        <taxon>Euteleostomi</taxon>
        <taxon>Mammalia</taxon>
        <taxon>Eutheria</taxon>
        <taxon>Laurasiatheria</taxon>
        <taxon>Artiodactyla</taxon>
        <taxon>Ruminantia</taxon>
        <taxon>Pecora</taxon>
        <taxon>Bovidae</taxon>
        <taxon>Bovinae</taxon>
        <taxon>Bison</taxon>
    </lineage>
</organism>
<feature type="non-terminal residue" evidence="3">
    <location>
        <position position="1"/>
    </location>
</feature>
<protein>
    <submittedName>
        <fullName evidence="3">FERM and PDZ domain-containing protein 3-like</fullName>
    </submittedName>
</protein>
<evidence type="ECO:0000313" key="3">
    <source>
        <dbReference type="RefSeq" id="XP_010837702.1"/>
    </source>
</evidence>
<dbReference type="GeneID" id="104988171"/>
<evidence type="ECO:0000313" key="2">
    <source>
        <dbReference type="Proteomes" id="UP000515208"/>
    </source>
</evidence>
<dbReference type="CDD" id="cd14473">
    <property type="entry name" value="FERM_B-lobe"/>
    <property type="match status" value="1"/>
</dbReference>
<name>A0A6P3HEC7_BISBB</name>
<dbReference type="SUPFAM" id="SSF50729">
    <property type="entry name" value="PH domain-like"/>
    <property type="match status" value="1"/>
</dbReference>
<dbReference type="KEGG" id="bbis:104988171"/>
<dbReference type="AlphaFoldDB" id="A0A6P3HEC7"/>
<dbReference type="PANTHER" id="PTHR46221:SF1">
    <property type="entry name" value="FERM AND PDZ DOMAIN-CONTAINING PROTEIN 3"/>
    <property type="match status" value="1"/>
</dbReference>
<feature type="domain" description="FERM" evidence="1">
    <location>
        <begin position="1"/>
        <end position="178"/>
    </location>
</feature>
<dbReference type="OrthoDB" id="5859304at2759"/>
<gene>
    <name evidence="3" type="primary">LOC104988171</name>
</gene>
<dbReference type="RefSeq" id="XP_010837702.1">
    <property type="nucleotide sequence ID" value="XM_010839400.1"/>
</dbReference>
<reference evidence="3" key="1">
    <citation type="submission" date="2025-08" db="UniProtKB">
        <authorList>
            <consortium name="RefSeq"/>
        </authorList>
    </citation>
    <scope>IDENTIFICATION</scope>
    <source>
        <tissue evidence="3">Blood</tissue>
    </source>
</reference>
<dbReference type="SUPFAM" id="SSF47031">
    <property type="entry name" value="Second domain of FERM"/>
    <property type="match status" value="1"/>
</dbReference>
<evidence type="ECO:0000259" key="1">
    <source>
        <dbReference type="PROSITE" id="PS50057"/>
    </source>
</evidence>
<dbReference type="InterPro" id="IPR035963">
    <property type="entry name" value="FERM_2"/>
</dbReference>
<dbReference type="InterPro" id="IPR000299">
    <property type="entry name" value="FERM_domain"/>
</dbReference>
<dbReference type="Pfam" id="PF00373">
    <property type="entry name" value="FERM_M"/>
    <property type="match status" value="1"/>
</dbReference>
<dbReference type="Gene3D" id="1.20.80.10">
    <property type="match status" value="1"/>
</dbReference>
<sequence>SRNDVIRERFGMDPKPEMLLGLAALHIYITVSATRPSQKISLKNVEKEWGLEPFLPPSLLQGIKEKTLRKSLSQQLKAHQTHPSSGTKGSAIQAKLQYLRILNELPTFTGVLFNTVGLDEKQSATTLLVGPRHGISHVIDLKTNLTTVLSEFSKISKIQLFRENQGVARVETSIMDAK</sequence>
<feature type="non-terminal residue" evidence="3">
    <location>
        <position position="178"/>
    </location>
</feature>
<dbReference type="PROSITE" id="PS50057">
    <property type="entry name" value="FERM_3"/>
    <property type="match status" value="1"/>
</dbReference>
<dbReference type="InterPro" id="IPR019748">
    <property type="entry name" value="FERM_central"/>
</dbReference>
<dbReference type="PANTHER" id="PTHR46221">
    <property type="entry name" value="FERM AND PDZ DOMAIN-CONTAINING PROTEIN FAMILY MEMBER"/>
    <property type="match status" value="1"/>
</dbReference>
<dbReference type="Proteomes" id="UP000515208">
    <property type="component" value="Unplaced"/>
</dbReference>
<dbReference type="InterPro" id="IPR014352">
    <property type="entry name" value="FERM/acyl-CoA-bd_prot_sf"/>
</dbReference>
<proteinExistence type="predicted"/>
<keyword evidence="2" id="KW-1185">Reference proteome</keyword>